<name>A0A6C0KXK8_9ZZZZ</name>
<dbReference type="EMBL" id="MN740994">
    <property type="protein sequence ID" value="QHU21991.1"/>
    <property type="molecule type" value="Genomic_DNA"/>
</dbReference>
<proteinExistence type="predicted"/>
<reference evidence="1" key="1">
    <citation type="journal article" date="2020" name="Nature">
        <title>Giant virus diversity and host interactions through global metagenomics.</title>
        <authorList>
            <person name="Schulz F."/>
            <person name="Roux S."/>
            <person name="Paez-Espino D."/>
            <person name="Jungbluth S."/>
            <person name="Walsh D.A."/>
            <person name="Denef V.J."/>
            <person name="McMahon K.D."/>
            <person name="Konstantinidis K.T."/>
            <person name="Eloe-Fadrosh E.A."/>
            <person name="Kyrpides N.C."/>
            <person name="Woyke T."/>
        </authorList>
    </citation>
    <scope>NUCLEOTIDE SEQUENCE</scope>
    <source>
        <strain evidence="1">GVMAG-S-3300013286-35</strain>
    </source>
</reference>
<dbReference type="AlphaFoldDB" id="A0A6C0KXK8"/>
<evidence type="ECO:0008006" key="2">
    <source>
        <dbReference type="Google" id="ProtNLM"/>
    </source>
</evidence>
<accession>A0A6C0KXK8</accession>
<protein>
    <recommendedName>
        <fullName evidence="2">Glycosyltransferase</fullName>
    </recommendedName>
</protein>
<sequence length="244" mass="28859">MRIALCYWGLCRSTDKTYRSIEECIYKPLRQANIEFDIYLHTYEISSTYTNVFAQEIDIPLNNELYKLLKPTAHLVENQLVVDKQLNLPAYFTQGLCWQWKSFITNEEDIITMTNNHIRALYSLKQVTGLWLNSKKTYERIIYLRPDVKFITKLDTNWLTTLKPHECIAPNNATHPVNDRFAILYPKNAQIYGERFNELLEFSKHNPVHSEGYLGHIVRKYQIKVIPKEFQFRRIRANGIVVPN</sequence>
<evidence type="ECO:0000313" key="1">
    <source>
        <dbReference type="EMBL" id="QHU21991.1"/>
    </source>
</evidence>
<organism evidence="1">
    <name type="scientific">viral metagenome</name>
    <dbReference type="NCBI Taxonomy" id="1070528"/>
    <lineage>
        <taxon>unclassified sequences</taxon>
        <taxon>metagenomes</taxon>
        <taxon>organismal metagenomes</taxon>
    </lineage>
</organism>